<keyword evidence="3" id="KW-1185">Reference proteome</keyword>
<organism evidence="2 3">
    <name type="scientific">Polyplosphaeria fusca</name>
    <dbReference type="NCBI Taxonomy" id="682080"/>
    <lineage>
        <taxon>Eukaryota</taxon>
        <taxon>Fungi</taxon>
        <taxon>Dikarya</taxon>
        <taxon>Ascomycota</taxon>
        <taxon>Pezizomycotina</taxon>
        <taxon>Dothideomycetes</taxon>
        <taxon>Pleosporomycetidae</taxon>
        <taxon>Pleosporales</taxon>
        <taxon>Tetraplosphaeriaceae</taxon>
        <taxon>Polyplosphaeria</taxon>
    </lineage>
</organism>
<dbReference type="AlphaFoldDB" id="A0A9P4V1Z4"/>
<accession>A0A9P4V1Z4</accession>
<protein>
    <submittedName>
        <fullName evidence="2">Uncharacterized protein</fullName>
    </submittedName>
</protein>
<name>A0A9P4V1Z4_9PLEO</name>
<gene>
    <name evidence="2" type="ORF">EJ04DRAFT_268953</name>
</gene>
<evidence type="ECO:0000313" key="2">
    <source>
        <dbReference type="EMBL" id="KAF2733588.1"/>
    </source>
</evidence>
<feature type="region of interest" description="Disordered" evidence="1">
    <location>
        <begin position="21"/>
        <end position="43"/>
    </location>
</feature>
<feature type="region of interest" description="Disordered" evidence="1">
    <location>
        <begin position="106"/>
        <end position="144"/>
    </location>
</feature>
<feature type="compositionally biased region" description="Basic and acidic residues" evidence="1">
    <location>
        <begin position="121"/>
        <end position="131"/>
    </location>
</feature>
<sequence length="144" mass="15902">MSSSPTRCKLLPLALLPRSFQGRSDSPLPGRWRHRPSPAVDPPMRSSAMWLDCDLMDRVERALDHHDEIPLSTRHSLLIHIWSFISASPSSCPHMPTAPLYSISVLEDSRSRGRSNGPGRPGRDAKAEKHKTGSIGTKACVNES</sequence>
<evidence type="ECO:0000256" key="1">
    <source>
        <dbReference type="SAM" id="MobiDB-lite"/>
    </source>
</evidence>
<dbReference type="Proteomes" id="UP000799444">
    <property type="component" value="Unassembled WGS sequence"/>
</dbReference>
<proteinExistence type="predicted"/>
<comment type="caution">
    <text evidence="2">The sequence shown here is derived from an EMBL/GenBank/DDBJ whole genome shotgun (WGS) entry which is preliminary data.</text>
</comment>
<reference evidence="2" key="1">
    <citation type="journal article" date="2020" name="Stud. Mycol.">
        <title>101 Dothideomycetes genomes: a test case for predicting lifestyles and emergence of pathogens.</title>
        <authorList>
            <person name="Haridas S."/>
            <person name="Albert R."/>
            <person name="Binder M."/>
            <person name="Bloem J."/>
            <person name="Labutti K."/>
            <person name="Salamov A."/>
            <person name="Andreopoulos B."/>
            <person name="Baker S."/>
            <person name="Barry K."/>
            <person name="Bills G."/>
            <person name="Bluhm B."/>
            <person name="Cannon C."/>
            <person name="Castanera R."/>
            <person name="Culley D."/>
            <person name="Daum C."/>
            <person name="Ezra D."/>
            <person name="Gonzalez J."/>
            <person name="Henrissat B."/>
            <person name="Kuo A."/>
            <person name="Liang C."/>
            <person name="Lipzen A."/>
            <person name="Lutzoni F."/>
            <person name="Magnuson J."/>
            <person name="Mondo S."/>
            <person name="Nolan M."/>
            <person name="Ohm R."/>
            <person name="Pangilinan J."/>
            <person name="Park H.-J."/>
            <person name="Ramirez L."/>
            <person name="Alfaro M."/>
            <person name="Sun H."/>
            <person name="Tritt A."/>
            <person name="Yoshinaga Y."/>
            <person name="Zwiers L.-H."/>
            <person name="Turgeon B."/>
            <person name="Goodwin S."/>
            <person name="Spatafora J."/>
            <person name="Crous P."/>
            <person name="Grigoriev I."/>
        </authorList>
    </citation>
    <scope>NUCLEOTIDE SEQUENCE</scope>
    <source>
        <strain evidence="2">CBS 125425</strain>
    </source>
</reference>
<evidence type="ECO:0000313" key="3">
    <source>
        <dbReference type="Proteomes" id="UP000799444"/>
    </source>
</evidence>
<dbReference type="EMBL" id="ML996159">
    <property type="protein sequence ID" value="KAF2733588.1"/>
    <property type="molecule type" value="Genomic_DNA"/>
</dbReference>